<dbReference type="Proteomes" id="UP000189677">
    <property type="component" value="Chromosome"/>
</dbReference>
<dbReference type="OrthoDB" id="4111494at2"/>
<keyword evidence="1" id="KW-0472">Membrane</keyword>
<evidence type="ECO:0008006" key="4">
    <source>
        <dbReference type="Google" id="ProtNLM"/>
    </source>
</evidence>
<keyword evidence="1" id="KW-1133">Transmembrane helix</keyword>
<dbReference type="EMBL" id="CP018047">
    <property type="protein sequence ID" value="AQU65173.1"/>
    <property type="molecule type" value="Genomic_DNA"/>
</dbReference>
<evidence type="ECO:0000256" key="1">
    <source>
        <dbReference type="SAM" id="Phobius"/>
    </source>
</evidence>
<proteinExistence type="predicted"/>
<accession>A0A1U9QMG8</accession>
<sequence>MKAIRPWTPYIVLVLILAIGGGYGWYRMSDTAKGWRYEESLKSFCEGLIPYEESAGYTGLDGSRLSADYRAGGSEGDFDSCTVAGFDLTIARVPDSTLKSFDGNDAFDRLDEVPGDSPPIPLGGGWRGYTDLVNTAVVLNCDNKAGSVFVTANDDDVDDLDDTYDASDSERARGIAELVAATAVNAAEEWDCDAKAGSRIPRLPAPAERTSPYAPKGTCAGIRLHDQEYVHWIQDAPASGTAPLERCVLGETKAEAVHLFEFEAAFGPFAQRLRSDDPDVGTYRRGAGGAKGSYWASAQCPGDGPRALFRVDPTQYVHIDGGSVDEFARDALATFAERRAEQHGCTDLTLPPASS</sequence>
<keyword evidence="3" id="KW-1185">Reference proteome</keyword>
<dbReference type="KEGG" id="snw:BBN63_01740"/>
<name>A0A1U9QMG8_STRNV</name>
<dbReference type="AlphaFoldDB" id="A0A1U9QMG8"/>
<evidence type="ECO:0000313" key="3">
    <source>
        <dbReference type="Proteomes" id="UP000189677"/>
    </source>
</evidence>
<evidence type="ECO:0000313" key="2">
    <source>
        <dbReference type="EMBL" id="AQU65173.1"/>
    </source>
</evidence>
<protein>
    <recommendedName>
        <fullName evidence="4">DUF3558 domain-containing protein</fullName>
    </recommendedName>
</protein>
<gene>
    <name evidence="2" type="ORF">BBN63_01740</name>
</gene>
<dbReference type="RefSeq" id="WP_078073663.1">
    <property type="nucleotide sequence ID" value="NZ_CP018047.1"/>
</dbReference>
<keyword evidence="1" id="KW-0812">Transmembrane</keyword>
<feature type="transmembrane region" description="Helical" evidence="1">
    <location>
        <begin position="7"/>
        <end position="26"/>
    </location>
</feature>
<reference evidence="2 3" key="1">
    <citation type="submission" date="2016-11" db="EMBL/GenBank/DDBJ databases">
        <title>Complete genome sequence of Streptomyces niveus SCSIO 3406.</title>
        <authorList>
            <person name="Zhu Q."/>
            <person name="Cheng W."/>
            <person name="Song Y."/>
            <person name="Li Q."/>
            <person name="Ju J."/>
        </authorList>
    </citation>
    <scope>NUCLEOTIDE SEQUENCE [LARGE SCALE GENOMIC DNA]</scope>
    <source>
        <strain evidence="2 3">SCSIO 3406</strain>
    </source>
</reference>
<organism evidence="2 3">
    <name type="scientific">Streptomyces niveus</name>
    <name type="common">Streptomyces spheroides</name>
    <dbReference type="NCBI Taxonomy" id="193462"/>
    <lineage>
        <taxon>Bacteria</taxon>
        <taxon>Bacillati</taxon>
        <taxon>Actinomycetota</taxon>
        <taxon>Actinomycetes</taxon>
        <taxon>Kitasatosporales</taxon>
        <taxon>Streptomycetaceae</taxon>
        <taxon>Streptomyces</taxon>
    </lineage>
</organism>